<keyword evidence="2" id="KW-1133">Transmembrane helix</keyword>
<feature type="region of interest" description="Disordered" evidence="1">
    <location>
        <begin position="209"/>
        <end position="272"/>
    </location>
</feature>
<keyword evidence="4" id="KW-1185">Reference proteome</keyword>
<evidence type="ECO:0000313" key="3">
    <source>
        <dbReference type="EMBL" id="MDR9898885.1"/>
    </source>
</evidence>
<keyword evidence="2" id="KW-0472">Membrane</keyword>
<dbReference type="AlphaFoldDB" id="A0AAP5IC65"/>
<feature type="transmembrane region" description="Helical" evidence="2">
    <location>
        <begin position="28"/>
        <end position="48"/>
    </location>
</feature>
<feature type="compositionally biased region" description="Pro residues" evidence="1">
    <location>
        <begin position="216"/>
        <end position="225"/>
    </location>
</feature>
<evidence type="ECO:0000256" key="2">
    <source>
        <dbReference type="SAM" id="Phobius"/>
    </source>
</evidence>
<keyword evidence="2" id="KW-0812">Transmembrane</keyword>
<feature type="compositionally biased region" description="Polar residues" evidence="1">
    <location>
        <begin position="261"/>
        <end position="272"/>
    </location>
</feature>
<dbReference type="Proteomes" id="UP000667802">
    <property type="component" value="Unassembled WGS sequence"/>
</dbReference>
<comment type="caution">
    <text evidence="3">The sequence shown here is derived from an EMBL/GenBank/DDBJ whole genome shotgun (WGS) entry which is preliminary data.</text>
</comment>
<gene>
    <name evidence="3" type="ORF">G7B40_030655</name>
</gene>
<feature type="compositionally biased region" description="Low complexity" evidence="1">
    <location>
        <begin position="233"/>
        <end position="258"/>
    </location>
</feature>
<protein>
    <submittedName>
        <fullName evidence="3">Uncharacterized protein</fullName>
    </submittedName>
</protein>
<evidence type="ECO:0000256" key="1">
    <source>
        <dbReference type="SAM" id="MobiDB-lite"/>
    </source>
</evidence>
<evidence type="ECO:0000313" key="4">
    <source>
        <dbReference type="Proteomes" id="UP000667802"/>
    </source>
</evidence>
<proteinExistence type="predicted"/>
<dbReference type="RefSeq" id="WP_310834234.1">
    <property type="nucleotide sequence ID" value="NZ_JAALHA020000020.1"/>
</dbReference>
<sequence>MDSLKAGIPSFVVPIDQRKTRRSTYTKLTNKAIGFLAPAFAMVGWLAMGLPSRAITATSYDVDVSNSYYNEYRVCAARLLRINVAAPAVAKACANALRPRDVSLCITQIQKHTQIAATDALSSCTRVRLPRDFASCVVGISHYSKEAANPAVLNYCGRSLLPVRFANCVVGLRAEIDVASTQAMDTCIDASDQVSGFLPNFIPATAGGSQLYLTPPTTPTNPINPPGVSTPENPGGSSPGTLTPSTTPGSVTPVNPGGSNPGNITPNQQRAR</sequence>
<name>A0AAP5IC65_9CYAN</name>
<dbReference type="EMBL" id="JAALHA020000020">
    <property type="protein sequence ID" value="MDR9898885.1"/>
    <property type="molecule type" value="Genomic_DNA"/>
</dbReference>
<accession>A0AAP5IC65</accession>
<organism evidence="3 4">
    <name type="scientific">Aetokthonos hydrillicola Thurmond2011</name>
    <dbReference type="NCBI Taxonomy" id="2712845"/>
    <lineage>
        <taxon>Bacteria</taxon>
        <taxon>Bacillati</taxon>
        <taxon>Cyanobacteriota</taxon>
        <taxon>Cyanophyceae</taxon>
        <taxon>Nostocales</taxon>
        <taxon>Hapalosiphonaceae</taxon>
        <taxon>Aetokthonos</taxon>
    </lineage>
</organism>
<reference evidence="4" key="1">
    <citation type="journal article" date="2021" name="Science">
        <title>Hunting the eagle killer: A cyanobacterial neurotoxin causes vacuolar myelinopathy.</title>
        <authorList>
            <person name="Breinlinger S."/>
            <person name="Phillips T.J."/>
            <person name="Haram B.N."/>
            <person name="Mares J."/>
            <person name="Martinez Yerena J.A."/>
            <person name="Hrouzek P."/>
            <person name="Sobotka R."/>
            <person name="Henderson W.M."/>
            <person name="Schmieder P."/>
            <person name="Williams S.M."/>
            <person name="Lauderdale J.D."/>
            <person name="Wilde H.D."/>
            <person name="Gerrin W."/>
            <person name="Kust A."/>
            <person name="Washington J.W."/>
            <person name="Wagner C."/>
            <person name="Geier B."/>
            <person name="Liebeke M."/>
            <person name="Enke H."/>
            <person name="Niedermeyer T.H.J."/>
            <person name="Wilde S.B."/>
        </authorList>
    </citation>
    <scope>NUCLEOTIDE SEQUENCE [LARGE SCALE GENOMIC DNA]</scope>
    <source>
        <strain evidence="4">Thurmond2011</strain>
    </source>
</reference>